<gene>
    <name evidence="3" type="ORF">EFQ99_29635</name>
</gene>
<dbReference type="InterPro" id="IPR002563">
    <property type="entry name" value="Flavin_Rdtase-like_dom"/>
</dbReference>
<dbReference type="Proteomes" id="UP000278823">
    <property type="component" value="Unassembled WGS sequence"/>
</dbReference>
<dbReference type="PANTHER" id="PTHR30466:SF1">
    <property type="entry name" value="FMN REDUCTASE (NADH) RUTF"/>
    <property type="match status" value="1"/>
</dbReference>
<proteinExistence type="predicted"/>
<dbReference type="OrthoDB" id="9792858at2"/>
<dbReference type="Gene3D" id="2.30.110.10">
    <property type="entry name" value="Electron Transport, Fmn-binding Protein, Chain A"/>
    <property type="match status" value="1"/>
</dbReference>
<name>A0A432PC86_9HYPH</name>
<evidence type="ECO:0000313" key="3">
    <source>
        <dbReference type="EMBL" id="RUM20488.1"/>
    </source>
</evidence>
<accession>A0A432PC86</accession>
<dbReference type="Pfam" id="PF01613">
    <property type="entry name" value="Flavin_Reduct"/>
    <property type="match status" value="1"/>
</dbReference>
<dbReference type="SMART" id="SM00903">
    <property type="entry name" value="Flavin_Reduct"/>
    <property type="match status" value="1"/>
</dbReference>
<keyword evidence="4" id="KW-1185">Reference proteome</keyword>
<dbReference type="EMBL" id="RJTH01000015">
    <property type="protein sequence ID" value="RUM20488.1"/>
    <property type="molecule type" value="Genomic_DNA"/>
</dbReference>
<dbReference type="InterPro" id="IPR050268">
    <property type="entry name" value="NADH-dep_flavin_reductase"/>
</dbReference>
<dbReference type="GO" id="GO:0042602">
    <property type="term" value="F:riboflavin reductase (NADPH) activity"/>
    <property type="evidence" value="ECO:0007669"/>
    <property type="project" value="TreeGrafter"/>
</dbReference>
<evidence type="ECO:0000313" key="4">
    <source>
        <dbReference type="Proteomes" id="UP000278823"/>
    </source>
</evidence>
<organism evidence="3 4">
    <name type="scientific">Rhizobium vallis</name>
    <dbReference type="NCBI Taxonomy" id="634290"/>
    <lineage>
        <taxon>Bacteria</taxon>
        <taxon>Pseudomonadati</taxon>
        <taxon>Pseudomonadota</taxon>
        <taxon>Alphaproteobacteria</taxon>
        <taxon>Hyphomicrobiales</taxon>
        <taxon>Rhizobiaceae</taxon>
        <taxon>Rhizobium/Agrobacterium group</taxon>
        <taxon>Rhizobium</taxon>
    </lineage>
</organism>
<dbReference type="InterPro" id="IPR012349">
    <property type="entry name" value="Split_barrel_FMN-bd"/>
</dbReference>
<protein>
    <submittedName>
        <fullName evidence="3">Flavin reductase</fullName>
    </submittedName>
</protein>
<dbReference type="PANTHER" id="PTHR30466">
    <property type="entry name" value="FLAVIN REDUCTASE"/>
    <property type="match status" value="1"/>
</dbReference>
<evidence type="ECO:0000259" key="2">
    <source>
        <dbReference type="SMART" id="SM00903"/>
    </source>
</evidence>
<dbReference type="GO" id="GO:0010181">
    <property type="term" value="F:FMN binding"/>
    <property type="evidence" value="ECO:0007669"/>
    <property type="project" value="InterPro"/>
</dbReference>
<keyword evidence="1" id="KW-0560">Oxidoreductase</keyword>
<dbReference type="AlphaFoldDB" id="A0A432PC86"/>
<sequence>MIRADDFREAMQRFAGPVTAITTIENGIPSGLMATAVCSLSAEPPSLIVCVNKTASAHDTILRQGFLGVSVLADTQMAFANHFARAKGPDRFEGALWCMQETGAPLLADASVAFDCRIAQTHDGFSHTIIVALIHDILLPNSNADRCLLWHRKGFVSLTAQEAENATAQ</sequence>
<comment type="caution">
    <text evidence="3">The sequence shown here is derived from an EMBL/GenBank/DDBJ whole genome shotgun (WGS) entry which is preliminary data.</text>
</comment>
<evidence type="ECO:0000256" key="1">
    <source>
        <dbReference type="ARBA" id="ARBA00023002"/>
    </source>
</evidence>
<dbReference type="SUPFAM" id="SSF50475">
    <property type="entry name" value="FMN-binding split barrel"/>
    <property type="match status" value="1"/>
</dbReference>
<reference evidence="4" key="1">
    <citation type="submission" date="2018-11" db="EMBL/GenBank/DDBJ databases">
        <title>Rhizobium chutanense sp. nov., isolated from root nodules of Phaseolus vulgaris in China.</title>
        <authorList>
            <person name="Huo Y."/>
        </authorList>
    </citation>
    <scope>NUCLEOTIDE SEQUENCE [LARGE SCALE GENOMIC DNA]</scope>
    <source>
        <strain evidence="4">CCBAU 65647</strain>
    </source>
</reference>
<feature type="domain" description="Flavin reductase like" evidence="2">
    <location>
        <begin position="11"/>
        <end position="157"/>
    </location>
</feature>
<dbReference type="RefSeq" id="WP_126924706.1">
    <property type="nucleotide sequence ID" value="NZ_ML133699.1"/>
</dbReference>